<evidence type="ECO:0000313" key="1">
    <source>
        <dbReference type="EMBL" id="SVA24661.1"/>
    </source>
</evidence>
<proteinExistence type="predicted"/>
<protein>
    <submittedName>
        <fullName evidence="1">Uncharacterized protein</fullName>
    </submittedName>
</protein>
<dbReference type="AlphaFoldDB" id="A0A381UA87"/>
<sequence length="32" mass="3413">MGQYLKSGVGVPFSIKGKGIIGLQSKVKYSIE</sequence>
<reference evidence="1" key="1">
    <citation type="submission" date="2018-05" db="EMBL/GenBank/DDBJ databases">
        <authorList>
            <person name="Lanie J.A."/>
            <person name="Ng W.-L."/>
            <person name="Kazmierczak K.M."/>
            <person name="Andrzejewski T.M."/>
            <person name="Davidsen T.M."/>
            <person name="Wayne K.J."/>
            <person name="Tettelin H."/>
            <person name="Glass J.I."/>
            <person name="Rusch D."/>
            <person name="Podicherti R."/>
            <person name="Tsui H.-C.T."/>
            <person name="Winkler M.E."/>
        </authorList>
    </citation>
    <scope>NUCLEOTIDE SEQUENCE</scope>
</reference>
<gene>
    <name evidence="1" type="ORF">METZ01_LOCUS77515</name>
</gene>
<feature type="non-terminal residue" evidence="1">
    <location>
        <position position="32"/>
    </location>
</feature>
<name>A0A381UA87_9ZZZZ</name>
<dbReference type="EMBL" id="UINC01005967">
    <property type="protein sequence ID" value="SVA24661.1"/>
    <property type="molecule type" value="Genomic_DNA"/>
</dbReference>
<accession>A0A381UA87</accession>
<organism evidence="1">
    <name type="scientific">marine metagenome</name>
    <dbReference type="NCBI Taxonomy" id="408172"/>
    <lineage>
        <taxon>unclassified sequences</taxon>
        <taxon>metagenomes</taxon>
        <taxon>ecological metagenomes</taxon>
    </lineage>
</organism>